<evidence type="ECO:0000256" key="13">
    <source>
        <dbReference type="ARBA" id="ARBA00025217"/>
    </source>
</evidence>
<dbReference type="GO" id="GO:0004822">
    <property type="term" value="F:isoleucine-tRNA ligase activity"/>
    <property type="evidence" value="ECO:0007669"/>
    <property type="project" value="UniProtKB-UniRule"/>
</dbReference>
<dbReference type="HAMAP" id="MF_02003">
    <property type="entry name" value="Ile_tRNA_synth_type2"/>
    <property type="match status" value="1"/>
</dbReference>
<dbReference type="CDD" id="cd07961">
    <property type="entry name" value="Anticodon_Ia_Ile_ABEc"/>
    <property type="match status" value="1"/>
</dbReference>
<dbReference type="FunFam" id="3.40.50.620:FF:000063">
    <property type="entry name" value="Isoleucine--tRNA ligase"/>
    <property type="match status" value="1"/>
</dbReference>
<dbReference type="AlphaFoldDB" id="A0A3Q9HSH9"/>
<feature type="domain" description="Aminoacyl-tRNA synthetase class Ia" evidence="16">
    <location>
        <begin position="20"/>
        <end position="633"/>
    </location>
</feature>
<dbReference type="InterPro" id="IPR014729">
    <property type="entry name" value="Rossmann-like_a/b/a_fold"/>
</dbReference>
<feature type="short sequence motif" description="'HIGH' region" evidence="15">
    <location>
        <begin position="50"/>
        <end position="60"/>
    </location>
</feature>
<dbReference type="OrthoDB" id="9810365at2"/>
<dbReference type="PANTHER" id="PTHR42780">
    <property type="entry name" value="SOLEUCYL-TRNA SYNTHETASE"/>
    <property type="match status" value="1"/>
</dbReference>
<feature type="binding site" evidence="15">
    <location>
        <position position="604"/>
    </location>
    <ligand>
        <name>ATP</name>
        <dbReference type="ChEBI" id="CHEBI:30616"/>
    </ligand>
</feature>
<comment type="subcellular location">
    <subcellularLocation>
        <location evidence="2 15">Cytoplasm</location>
    </subcellularLocation>
</comment>
<evidence type="ECO:0000256" key="8">
    <source>
        <dbReference type="ARBA" id="ARBA00022741"/>
    </source>
</evidence>
<keyword evidence="6 15" id="KW-0436">Ligase</keyword>
<dbReference type="Pfam" id="PF00133">
    <property type="entry name" value="tRNA-synt_1"/>
    <property type="match status" value="1"/>
</dbReference>
<comment type="similarity">
    <text evidence="3 15">Belongs to the class-I aminoacyl-tRNA synthetase family. IleS type 2 subfamily.</text>
</comment>
<evidence type="ECO:0000259" key="16">
    <source>
        <dbReference type="Pfam" id="PF00133"/>
    </source>
</evidence>
<dbReference type="PANTHER" id="PTHR42780:SF1">
    <property type="entry name" value="ISOLEUCINE--TRNA LIGASE, CYTOPLASMIC"/>
    <property type="match status" value="1"/>
</dbReference>
<comment type="subunit">
    <text evidence="4 15">Monomer.</text>
</comment>
<feature type="domain" description="Methionyl/Valyl/Leucyl/Isoleucyl-tRNA synthetase anticodon-binding" evidence="17">
    <location>
        <begin position="688"/>
        <end position="837"/>
    </location>
</feature>
<name>A0A3Q9HSH9_9FIRM</name>
<keyword evidence="9 15" id="KW-0862">Zinc</keyword>
<evidence type="ECO:0000259" key="17">
    <source>
        <dbReference type="Pfam" id="PF08264"/>
    </source>
</evidence>
<comment type="domain">
    <text evidence="15">IleRS has two distinct active sites: one for aminoacylation and one for editing. The misactivated valine is translocated from the active site to the editing site, which sterically excludes the correctly activated isoleucine. The single editing site contains two valyl binding pockets, one specific for each substrate (Val-AMP or Val-tRNA(Ile)).</text>
</comment>
<dbReference type="Gene3D" id="1.10.730.10">
    <property type="entry name" value="Isoleucyl-tRNA Synthetase, Domain 1"/>
    <property type="match status" value="1"/>
</dbReference>
<gene>
    <name evidence="15" type="primary">ileS</name>
    <name evidence="18" type="ORF">BBF96_15415</name>
</gene>
<dbReference type="FunFam" id="3.40.50.620:FF:000075">
    <property type="entry name" value="Isoleucine--tRNA ligase"/>
    <property type="match status" value="1"/>
</dbReference>
<dbReference type="SUPFAM" id="SSF47323">
    <property type="entry name" value="Anticodon-binding domain of a subclass of class I aminoacyl-tRNA synthetases"/>
    <property type="match status" value="1"/>
</dbReference>
<dbReference type="GO" id="GO:0005737">
    <property type="term" value="C:cytoplasm"/>
    <property type="evidence" value="ECO:0007669"/>
    <property type="project" value="UniProtKB-SubCell"/>
</dbReference>
<evidence type="ECO:0000256" key="2">
    <source>
        <dbReference type="ARBA" id="ARBA00004496"/>
    </source>
</evidence>
<keyword evidence="7 15" id="KW-0479">Metal-binding</keyword>
<dbReference type="Proteomes" id="UP000267250">
    <property type="component" value="Chromosome"/>
</dbReference>
<reference evidence="18 19" key="1">
    <citation type="submission" date="2016-07" db="EMBL/GenBank/DDBJ databases">
        <title>Genome and transcriptome analysis of iron-reducing fermentative bacteria Anoxybacter fermentans.</title>
        <authorList>
            <person name="Zeng X."/>
            <person name="Shao Z."/>
        </authorList>
    </citation>
    <scope>NUCLEOTIDE SEQUENCE [LARGE SCALE GENOMIC DNA]</scope>
    <source>
        <strain evidence="18 19">DY22613</strain>
    </source>
</reference>
<keyword evidence="12 15" id="KW-0030">Aminoacyl-tRNA synthetase</keyword>
<comment type="cofactor">
    <cofactor evidence="1 15">
        <name>Zn(2+)</name>
        <dbReference type="ChEBI" id="CHEBI:29105"/>
    </cofactor>
</comment>
<evidence type="ECO:0000256" key="10">
    <source>
        <dbReference type="ARBA" id="ARBA00022840"/>
    </source>
</evidence>
<evidence type="ECO:0000256" key="7">
    <source>
        <dbReference type="ARBA" id="ARBA00022723"/>
    </source>
</evidence>
<dbReference type="Pfam" id="PF19302">
    <property type="entry name" value="DUF5915"/>
    <property type="match status" value="1"/>
</dbReference>
<dbReference type="CDD" id="cd00818">
    <property type="entry name" value="IleRS_core"/>
    <property type="match status" value="1"/>
</dbReference>
<evidence type="ECO:0000313" key="19">
    <source>
        <dbReference type="Proteomes" id="UP000267250"/>
    </source>
</evidence>
<evidence type="ECO:0000256" key="6">
    <source>
        <dbReference type="ARBA" id="ARBA00022598"/>
    </source>
</evidence>
<accession>A0A3Q9HSH9</accession>
<dbReference type="InterPro" id="IPR023586">
    <property type="entry name" value="Ile-tRNA-ligase_type2"/>
</dbReference>
<organism evidence="18 19">
    <name type="scientific">Anoxybacter fermentans</name>
    <dbReference type="NCBI Taxonomy" id="1323375"/>
    <lineage>
        <taxon>Bacteria</taxon>
        <taxon>Bacillati</taxon>
        <taxon>Bacillota</taxon>
        <taxon>Clostridia</taxon>
        <taxon>Halanaerobiales</taxon>
        <taxon>Anoxybacter</taxon>
    </lineage>
</organism>
<feature type="short sequence motif" description="'KMSKS' region" evidence="15">
    <location>
        <begin position="601"/>
        <end position="605"/>
    </location>
</feature>
<dbReference type="GO" id="GO:0006428">
    <property type="term" value="P:isoleucyl-tRNA aminoacylation"/>
    <property type="evidence" value="ECO:0007669"/>
    <property type="project" value="UniProtKB-UniRule"/>
</dbReference>
<dbReference type="SUPFAM" id="SSF52374">
    <property type="entry name" value="Nucleotidylyl transferase"/>
    <property type="match status" value="1"/>
</dbReference>
<keyword evidence="19" id="KW-1185">Reference proteome</keyword>
<dbReference type="EMBL" id="CP016379">
    <property type="protein sequence ID" value="AZR74642.1"/>
    <property type="molecule type" value="Genomic_DNA"/>
</dbReference>
<dbReference type="InterPro" id="IPR033709">
    <property type="entry name" value="Anticodon_Ile_ABEc"/>
</dbReference>
<evidence type="ECO:0000256" key="9">
    <source>
        <dbReference type="ARBA" id="ARBA00022833"/>
    </source>
</evidence>
<dbReference type="Gene3D" id="3.40.50.620">
    <property type="entry name" value="HUPs"/>
    <property type="match status" value="2"/>
</dbReference>
<evidence type="ECO:0000256" key="15">
    <source>
        <dbReference type="HAMAP-Rule" id="MF_02003"/>
    </source>
</evidence>
<dbReference type="RefSeq" id="WP_127018005.1">
    <property type="nucleotide sequence ID" value="NZ_CP016379.1"/>
</dbReference>
<dbReference type="GO" id="GO:0002161">
    <property type="term" value="F:aminoacyl-tRNA deacylase activity"/>
    <property type="evidence" value="ECO:0007669"/>
    <property type="project" value="InterPro"/>
</dbReference>
<evidence type="ECO:0000256" key="12">
    <source>
        <dbReference type="ARBA" id="ARBA00023146"/>
    </source>
</evidence>
<sequence>MPKFKEVDLKSSVNDRENEVLQYWRENNIAEKSVTSREGKPQFVFYEGPPTANGKPGIHHVLARTLKDSVCRYKTMQGYQVKRKAGWDTHGLPVEIEVEKQLGLSSKQEIEEYGIKEFNEKCRQSVWTYEGHWRKMTERIGYWLDMDNPYITLDNDYIETVWWILKKYFDAGLIYEGHKIMPYCPRCGTPLASHEVSLGYKDETIDSIYVKMKVKGKENEYFLVWTTTPWTLPSNVALCVNPEFTYVKVRVTTEQDREEYYILVKERLQAVLGEPENYEVVAEMTGKDLEGIEYEQLLPFLKVDKKAWYVVCGDFVSLEDGTGIVHIAPAFGEDDYQIGQKYDLPLLQPVDKEGKFTEEITPWAGMFVKEADSHITRYLKDQGSLFYKERLTHSYPHCWRCDTPLLYYARKSWYIKTTAYKDRMIAANKKINWYPSYVGEGRFGNWLENLIDWSLSRDRYWGTPLNIWKCEECGKLVSIGSRKELAELAIEDVDPETIELHRPYVDEIHLKCDCGHIMNRTPEVIDCWFDSGSMPYAQWHYPFENKENFDQLFPADFICEGIDQTRGWFYSLLAISTFLFDEPAFKNVMVNDLVLDKNGQKMSKSRGNTVDPWKLIENYGADATRWYLLAVSPPWTPTKFDEDGVKEVFLKFFGTLQNVYSFFTLYANIDNVDPTEFDVAVKEREEIDRWIISRLNSLIKYVNECMEVYELTKAVRAIQDFVVDEVSNWYVRRCRSRFWAPELDTNKKSVYLTLYEVLLTTAKLMAPFAPFISEEIYLNLTHGKENSVHLADYPTHDESLIDEELEKRMALAMDIVSLGRACRNKVQIKVRQPLNKILVDGRKKEILKPVENLVKEELNIKDIHYIENLDQYVNYQVKPNFRILGPKYGSLVKSIAATLARADAKEIVQAIRNEGAVTISVEDKELSLTEEDLDIRVQEREGFIVEMSNENFVILDTELNEDLILEGLAREMISKIQTMRKNANFEITDHIKVEYVSDIDVAKGVEAHLNYIKEETLAQDVKRVVEPGNDFEEWDINGHKTYIKVERV</sequence>
<comment type="catalytic activity">
    <reaction evidence="14 15">
        <text>tRNA(Ile) + L-isoleucine + ATP = L-isoleucyl-tRNA(Ile) + AMP + diphosphate</text>
        <dbReference type="Rhea" id="RHEA:11060"/>
        <dbReference type="Rhea" id="RHEA-COMP:9666"/>
        <dbReference type="Rhea" id="RHEA-COMP:9695"/>
        <dbReference type="ChEBI" id="CHEBI:30616"/>
        <dbReference type="ChEBI" id="CHEBI:33019"/>
        <dbReference type="ChEBI" id="CHEBI:58045"/>
        <dbReference type="ChEBI" id="CHEBI:78442"/>
        <dbReference type="ChEBI" id="CHEBI:78528"/>
        <dbReference type="ChEBI" id="CHEBI:456215"/>
        <dbReference type="EC" id="6.1.1.5"/>
    </reaction>
</comment>
<dbReference type="InterPro" id="IPR002301">
    <property type="entry name" value="Ile-tRNA-ligase"/>
</dbReference>
<dbReference type="NCBIfam" id="TIGR00392">
    <property type="entry name" value="ileS"/>
    <property type="match status" value="1"/>
</dbReference>
<dbReference type="GO" id="GO:0008270">
    <property type="term" value="F:zinc ion binding"/>
    <property type="evidence" value="ECO:0007669"/>
    <property type="project" value="UniProtKB-UniRule"/>
</dbReference>
<proteinExistence type="inferred from homology"/>
<keyword evidence="10 15" id="KW-0067">ATP-binding</keyword>
<comment type="function">
    <text evidence="13 15">Catalyzes the attachment of isoleucine to tRNA(Ile). As IleRS can inadvertently accommodate and process structurally similar amino acids such as valine, to avoid such errors it has two additional distinct tRNA(Ile)-dependent editing activities. One activity is designated as 'pretransfer' editing and involves the hydrolysis of activated Val-AMP. The other activity is designated 'posttransfer' editing and involves deacylation of mischarged Val-tRNA(Ile).</text>
</comment>
<dbReference type="KEGG" id="aft:BBF96_15415"/>
<dbReference type="InterPro" id="IPR002300">
    <property type="entry name" value="aa-tRNA-synth_Ia"/>
</dbReference>
<protein>
    <recommendedName>
        <fullName evidence="15">Isoleucine--tRNA ligase</fullName>
        <ecNumber evidence="15">6.1.1.5</ecNumber>
    </recommendedName>
    <alternativeName>
        <fullName evidence="15">Isoleucyl-tRNA synthetase</fullName>
        <shortName evidence="15">IleRS</shortName>
    </alternativeName>
</protein>
<dbReference type="PRINTS" id="PR00984">
    <property type="entry name" value="TRNASYNTHILE"/>
</dbReference>
<keyword evidence="11 15" id="KW-0648">Protein biosynthesis</keyword>
<dbReference type="EC" id="6.1.1.5" evidence="15"/>
<evidence type="ECO:0000256" key="5">
    <source>
        <dbReference type="ARBA" id="ARBA00022490"/>
    </source>
</evidence>
<dbReference type="SUPFAM" id="SSF50677">
    <property type="entry name" value="ValRS/IleRS/LeuRS editing domain"/>
    <property type="match status" value="1"/>
</dbReference>
<evidence type="ECO:0000256" key="11">
    <source>
        <dbReference type="ARBA" id="ARBA00022917"/>
    </source>
</evidence>
<evidence type="ECO:0000256" key="3">
    <source>
        <dbReference type="ARBA" id="ARBA00007078"/>
    </source>
</evidence>
<dbReference type="InterPro" id="IPR013155">
    <property type="entry name" value="M/V/L/I-tRNA-synth_anticd-bd"/>
</dbReference>
<evidence type="ECO:0000313" key="18">
    <source>
        <dbReference type="EMBL" id="AZR74642.1"/>
    </source>
</evidence>
<dbReference type="InterPro" id="IPR009080">
    <property type="entry name" value="tRNAsynth_Ia_anticodon-bd"/>
</dbReference>
<keyword evidence="8 15" id="KW-0547">Nucleotide-binding</keyword>
<evidence type="ECO:0000256" key="4">
    <source>
        <dbReference type="ARBA" id="ARBA00011245"/>
    </source>
</evidence>
<evidence type="ECO:0000256" key="14">
    <source>
        <dbReference type="ARBA" id="ARBA00048359"/>
    </source>
</evidence>
<dbReference type="GO" id="GO:0005524">
    <property type="term" value="F:ATP binding"/>
    <property type="evidence" value="ECO:0007669"/>
    <property type="project" value="UniProtKB-UniRule"/>
</dbReference>
<evidence type="ECO:0000256" key="1">
    <source>
        <dbReference type="ARBA" id="ARBA00001947"/>
    </source>
</evidence>
<dbReference type="Pfam" id="PF08264">
    <property type="entry name" value="Anticodon_1"/>
    <property type="match status" value="1"/>
</dbReference>
<dbReference type="InterPro" id="IPR009008">
    <property type="entry name" value="Val/Leu/Ile-tRNA-synth_edit"/>
</dbReference>
<dbReference type="GO" id="GO:0000049">
    <property type="term" value="F:tRNA binding"/>
    <property type="evidence" value="ECO:0007669"/>
    <property type="project" value="InterPro"/>
</dbReference>
<keyword evidence="5 15" id="KW-0963">Cytoplasm</keyword>